<sequence length="75" mass="7894">MQNRFTVIAGALTILTAVLGVLTGIGTIGSVWPVAIAGVLSGLWWAFGRKILPEEFAADRAAKAERTAQRAAERG</sequence>
<keyword evidence="3" id="KW-1185">Reference proteome</keyword>
<evidence type="ECO:0008006" key="4">
    <source>
        <dbReference type="Google" id="ProtNLM"/>
    </source>
</evidence>
<name>A0ABP8JZX0_9MICO</name>
<keyword evidence="1" id="KW-1133">Transmembrane helix</keyword>
<evidence type="ECO:0000313" key="2">
    <source>
        <dbReference type="EMBL" id="GAA4398572.1"/>
    </source>
</evidence>
<protein>
    <recommendedName>
        <fullName evidence="4">Secreted protein</fullName>
    </recommendedName>
</protein>
<dbReference type="EMBL" id="BAABFX010000032">
    <property type="protein sequence ID" value="GAA4398572.1"/>
    <property type="molecule type" value="Genomic_DNA"/>
</dbReference>
<keyword evidence="1" id="KW-0472">Membrane</keyword>
<evidence type="ECO:0000256" key="1">
    <source>
        <dbReference type="SAM" id="Phobius"/>
    </source>
</evidence>
<organism evidence="2 3">
    <name type="scientific">Ornithinibacter aureus</name>
    <dbReference type="NCBI Taxonomy" id="622664"/>
    <lineage>
        <taxon>Bacteria</taxon>
        <taxon>Bacillati</taxon>
        <taxon>Actinomycetota</taxon>
        <taxon>Actinomycetes</taxon>
        <taxon>Micrococcales</taxon>
        <taxon>Intrasporangiaceae</taxon>
        <taxon>Ornithinibacter</taxon>
    </lineage>
</organism>
<gene>
    <name evidence="2" type="ORF">GCM10023153_23610</name>
</gene>
<dbReference type="Proteomes" id="UP001500390">
    <property type="component" value="Unassembled WGS sequence"/>
</dbReference>
<accession>A0ABP8JZX0</accession>
<proteinExistence type="predicted"/>
<reference evidence="3" key="1">
    <citation type="journal article" date="2019" name="Int. J. Syst. Evol. Microbiol.">
        <title>The Global Catalogue of Microorganisms (GCM) 10K type strain sequencing project: providing services to taxonomists for standard genome sequencing and annotation.</title>
        <authorList>
            <consortium name="The Broad Institute Genomics Platform"/>
            <consortium name="The Broad Institute Genome Sequencing Center for Infectious Disease"/>
            <person name="Wu L."/>
            <person name="Ma J."/>
        </authorList>
    </citation>
    <scope>NUCLEOTIDE SEQUENCE [LARGE SCALE GENOMIC DNA]</scope>
    <source>
        <strain evidence="3">JCM 17738</strain>
    </source>
</reference>
<keyword evidence="1" id="KW-0812">Transmembrane</keyword>
<comment type="caution">
    <text evidence="2">The sequence shown here is derived from an EMBL/GenBank/DDBJ whole genome shotgun (WGS) entry which is preliminary data.</text>
</comment>
<dbReference type="RefSeq" id="WP_159901921.1">
    <property type="nucleotide sequence ID" value="NZ_BAABFX010000032.1"/>
</dbReference>
<feature type="transmembrane region" description="Helical" evidence="1">
    <location>
        <begin position="30"/>
        <end position="47"/>
    </location>
</feature>
<evidence type="ECO:0000313" key="3">
    <source>
        <dbReference type="Proteomes" id="UP001500390"/>
    </source>
</evidence>